<evidence type="ECO:0000313" key="1">
    <source>
        <dbReference type="EMBL" id="CAG8713239.1"/>
    </source>
</evidence>
<organism evidence="1 2">
    <name type="scientific">Racocetra fulgida</name>
    <dbReference type="NCBI Taxonomy" id="60492"/>
    <lineage>
        <taxon>Eukaryota</taxon>
        <taxon>Fungi</taxon>
        <taxon>Fungi incertae sedis</taxon>
        <taxon>Mucoromycota</taxon>
        <taxon>Glomeromycotina</taxon>
        <taxon>Glomeromycetes</taxon>
        <taxon>Diversisporales</taxon>
        <taxon>Gigasporaceae</taxon>
        <taxon>Racocetra</taxon>
    </lineage>
</organism>
<accession>A0A9N9HZ90</accession>
<keyword evidence="2" id="KW-1185">Reference proteome</keyword>
<comment type="caution">
    <text evidence="1">The sequence shown here is derived from an EMBL/GenBank/DDBJ whole genome shotgun (WGS) entry which is preliminary data.</text>
</comment>
<dbReference type="EMBL" id="CAJVPZ010022823">
    <property type="protein sequence ID" value="CAG8713239.1"/>
    <property type="molecule type" value="Genomic_DNA"/>
</dbReference>
<reference evidence="1" key="1">
    <citation type="submission" date="2021-06" db="EMBL/GenBank/DDBJ databases">
        <authorList>
            <person name="Kallberg Y."/>
            <person name="Tangrot J."/>
            <person name="Rosling A."/>
        </authorList>
    </citation>
    <scope>NUCLEOTIDE SEQUENCE</scope>
    <source>
        <strain evidence="1">IN212</strain>
    </source>
</reference>
<dbReference type="Proteomes" id="UP000789396">
    <property type="component" value="Unassembled WGS sequence"/>
</dbReference>
<dbReference type="AlphaFoldDB" id="A0A9N9HZ90"/>
<dbReference type="OrthoDB" id="10379619at2759"/>
<feature type="non-terminal residue" evidence="1">
    <location>
        <position position="1"/>
    </location>
</feature>
<evidence type="ECO:0000313" key="2">
    <source>
        <dbReference type="Proteomes" id="UP000789396"/>
    </source>
</evidence>
<gene>
    <name evidence="1" type="ORF">RFULGI_LOCUS10981</name>
</gene>
<sequence length="91" mass="10505">MAEISSTRDKICKLLTEMDIHCTQIYSQEGRLDVRDLRKLATLIARYPDNTVGILLLQDHDSLSKKSVQLLDTLRDKNLVTNTLNLHRDLR</sequence>
<proteinExistence type="predicted"/>
<protein>
    <submittedName>
        <fullName evidence="1">11625_t:CDS:1</fullName>
    </submittedName>
</protein>
<name>A0A9N9HZ90_9GLOM</name>